<reference evidence="1 2" key="1">
    <citation type="submission" date="2020-08" db="EMBL/GenBank/DDBJ databases">
        <title>Edaphobacter telluris sp. nov. and Acidobacterium dinghuensis sp. nov., two acidobacteria isolated from forest soil.</title>
        <authorList>
            <person name="Fu J."/>
            <person name="Qiu L."/>
        </authorList>
    </citation>
    <scope>NUCLEOTIDE SEQUENCE [LARGE SCALE GENOMIC DNA]</scope>
    <source>
        <strain evidence="1">4Y35</strain>
    </source>
</reference>
<keyword evidence="2" id="KW-1185">Reference proteome</keyword>
<dbReference type="EMBL" id="CP060394">
    <property type="protein sequence ID" value="QNI31779.1"/>
    <property type="molecule type" value="Genomic_DNA"/>
</dbReference>
<dbReference type="AlphaFoldDB" id="A0A7G8BGV9"/>
<dbReference type="KEGG" id="adin:H7849_22485"/>
<name>A0A7G8BGV9_9BACT</name>
<gene>
    <name evidence="1" type="ORF">H7849_22485</name>
</gene>
<dbReference type="RefSeq" id="WP_186742710.1">
    <property type="nucleotide sequence ID" value="NZ_CP060394.1"/>
</dbReference>
<evidence type="ECO:0000313" key="2">
    <source>
        <dbReference type="Proteomes" id="UP000515312"/>
    </source>
</evidence>
<evidence type="ECO:0000313" key="1">
    <source>
        <dbReference type="EMBL" id="QNI31779.1"/>
    </source>
</evidence>
<organism evidence="1 2">
    <name type="scientific">Alloacidobacterium dinghuense</name>
    <dbReference type="NCBI Taxonomy" id="2763107"/>
    <lineage>
        <taxon>Bacteria</taxon>
        <taxon>Pseudomonadati</taxon>
        <taxon>Acidobacteriota</taxon>
        <taxon>Terriglobia</taxon>
        <taxon>Terriglobales</taxon>
        <taxon>Acidobacteriaceae</taxon>
        <taxon>Alloacidobacterium</taxon>
    </lineage>
</organism>
<proteinExistence type="predicted"/>
<protein>
    <submittedName>
        <fullName evidence="1">Uncharacterized protein</fullName>
    </submittedName>
</protein>
<dbReference type="Proteomes" id="UP000515312">
    <property type="component" value="Chromosome"/>
</dbReference>
<accession>A0A7G8BGV9</accession>
<sequence>MPTQTLKPILDLAFPHNWTIEILEKRPLIAPARQFVYPQQVEEVERGALELLIKPSEGDAFLATCALGFANPTAPTGVWSCPDPDWVCAASGGYAYMIDTLQPQQWSMIPYRPVLYVRPLPDQQLLLFVGHHSILAWGRDGMAWQSERLSWEGIEITDIVGDTLCGLGWDLLTDRDVAFAIDLKTGEHTGGVPNS</sequence>